<dbReference type="EMBL" id="OZ035832">
    <property type="protein sequence ID" value="CAL1571796.1"/>
    <property type="molecule type" value="Genomic_DNA"/>
</dbReference>
<keyword evidence="2" id="KW-1185">Reference proteome</keyword>
<organism evidence="1 2">
    <name type="scientific">Knipowitschia caucasica</name>
    <name type="common">Caucasian dwarf goby</name>
    <name type="synonym">Pomatoschistus caucasicus</name>
    <dbReference type="NCBI Taxonomy" id="637954"/>
    <lineage>
        <taxon>Eukaryota</taxon>
        <taxon>Metazoa</taxon>
        <taxon>Chordata</taxon>
        <taxon>Craniata</taxon>
        <taxon>Vertebrata</taxon>
        <taxon>Euteleostomi</taxon>
        <taxon>Actinopterygii</taxon>
        <taxon>Neopterygii</taxon>
        <taxon>Teleostei</taxon>
        <taxon>Neoteleostei</taxon>
        <taxon>Acanthomorphata</taxon>
        <taxon>Gobiaria</taxon>
        <taxon>Gobiiformes</taxon>
        <taxon>Gobioidei</taxon>
        <taxon>Gobiidae</taxon>
        <taxon>Gobiinae</taxon>
        <taxon>Knipowitschia</taxon>
    </lineage>
</organism>
<evidence type="ECO:0000313" key="2">
    <source>
        <dbReference type="Proteomes" id="UP001497482"/>
    </source>
</evidence>
<reference evidence="1 2" key="1">
    <citation type="submission" date="2024-04" db="EMBL/GenBank/DDBJ databases">
        <authorList>
            <person name="Waldvogel A.-M."/>
            <person name="Schoenle A."/>
        </authorList>
    </citation>
    <scope>NUCLEOTIDE SEQUENCE [LARGE SCALE GENOMIC DNA]</scope>
</reference>
<dbReference type="Proteomes" id="UP001497482">
    <property type="component" value="Chromosome 10"/>
</dbReference>
<name>A0AAV2J5J1_KNICA</name>
<protein>
    <submittedName>
        <fullName evidence="1">Uncharacterized protein</fullName>
    </submittedName>
</protein>
<evidence type="ECO:0000313" key="1">
    <source>
        <dbReference type="EMBL" id="CAL1571796.1"/>
    </source>
</evidence>
<sequence>MCSASPPVPDPAAPLSSLQSIHKDQLCVGQETENHLALGAWLSHGPQERRWALSEPFWLALGLETLFGDGFGDVMTWLIAQTLNKTSPSIRTPTAPMRTRLIAQSFNNSLITQEASSPRPAAAHVGGHCDCPIVRQAALRGAAALGMTVKMADTGVYSALGTLMDGLFS</sequence>
<dbReference type="AlphaFoldDB" id="A0AAV2J5J1"/>
<accession>A0AAV2J5J1</accession>
<proteinExistence type="predicted"/>
<gene>
    <name evidence="1" type="ORF">KC01_LOCUS3881</name>
</gene>